<sequence length="307" mass="34712">MSQRNSRTQMLYTLFFLFFLICAFAAFFTGVKVGADKTEAKYEQQKSSNGYGLEEFTGSYQQKDLVTFYHNVFLPYREFKQNWNTQVDKLARSTDARVNAAAMKNLSLLADKQYERVNQDSIFSDSPLLHQSQLNILKSLTLFSKASGEISASASGAETAKLLKNDPYTAGAVKFGLLAQKNFYDSMLKWGSKTNQKIPSDAGELKTMSFIQWKKMPLLQKNASIADMMLNRGIFAAYDPQDITAKIDDLIHSGTASSLNLTDVQSSVTLLISTGAIQVEDFMKWREQYYSKETIPQLPFFMNRTSY</sequence>
<dbReference type="OrthoDB" id="2649144at2"/>
<gene>
    <name evidence="1" type="ORF">UQ64_09905</name>
</gene>
<evidence type="ECO:0000313" key="2">
    <source>
        <dbReference type="Proteomes" id="UP000054709"/>
    </source>
</evidence>
<organism evidence="1 2">
    <name type="scientific">Paenibacillus etheri</name>
    <dbReference type="NCBI Taxonomy" id="1306852"/>
    <lineage>
        <taxon>Bacteria</taxon>
        <taxon>Bacillati</taxon>
        <taxon>Bacillota</taxon>
        <taxon>Bacilli</taxon>
        <taxon>Bacillales</taxon>
        <taxon>Paenibacillaceae</taxon>
        <taxon>Paenibacillus</taxon>
    </lineage>
</organism>
<reference evidence="1 2" key="1">
    <citation type="journal article" date="2015" name="Int. Biodeterior. Biodegradation">
        <title>Physiological and genetic screening methods for the isolation of methyl tert-butyl ether-degrading bacteria for bioremediation purposes.</title>
        <authorList>
            <person name="Guisado I.M."/>
            <person name="Purswani J."/>
            <person name="Gonzalez Lopez J."/>
            <person name="Pozo C."/>
        </authorList>
    </citation>
    <scope>NUCLEOTIDE SEQUENCE [LARGE SCALE GENOMIC DNA]</scope>
    <source>
        <strain evidence="1 2">SH7</strain>
    </source>
</reference>
<proteinExistence type="predicted"/>
<dbReference type="RefSeq" id="WP_060622683.1">
    <property type="nucleotide sequence ID" value="NZ_LCZJ02000018.1"/>
</dbReference>
<keyword evidence="2" id="KW-1185">Reference proteome</keyword>
<accession>A0A0W1B0K2</accession>
<evidence type="ECO:0000313" key="1">
    <source>
        <dbReference type="EMBL" id="KTD87142.1"/>
    </source>
</evidence>
<dbReference type="EMBL" id="LCZJ02000018">
    <property type="protein sequence ID" value="KTD87142.1"/>
    <property type="molecule type" value="Genomic_DNA"/>
</dbReference>
<comment type="caution">
    <text evidence="1">The sequence shown here is derived from an EMBL/GenBank/DDBJ whole genome shotgun (WGS) entry which is preliminary data.</text>
</comment>
<protein>
    <submittedName>
        <fullName evidence="1">Uncharacterized protein</fullName>
    </submittedName>
</protein>
<dbReference type="AlphaFoldDB" id="A0A0W1B0K2"/>
<name>A0A0W1B0K2_9BACL</name>
<dbReference type="Proteomes" id="UP000054709">
    <property type="component" value="Unassembled WGS sequence"/>
</dbReference>